<accession>A0A9W9S141</accession>
<dbReference type="GO" id="GO:0005506">
    <property type="term" value="F:iron ion binding"/>
    <property type="evidence" value="ECO:0007669"/>
    <property type="project" value="InterPro"/>
</dbReference>
<dbReference type="GO" id="GO:0016705">
    <property type="term" value="F:oxidoreductase activity, acting on paired donors, with incorporation or reduction of molecular oxygen"/>
    <property type="evidence" value="ECO:0007669"/>
    <property type="project" value="InterPro"/>
</dbReference>
<name>A0A9W9S141_9EURO</name>
<dbReference type="InterPro" id="IPR050121">
    <property type="entry name" value="Cytochrome_P450_monoxygenase"/>
</dbReference>
<evidence type="ECO:0000256" key="6">
    <source>
        <dbReference type="ARBA" id="ARBA00023033"/>
    </source>
</evidence>
<dbReference type="InterPro" id="IPR002397">
    <property type="entry name" value="Cyt_P450_B"/>
</dbReference>
<comment type="caution">
    <text evidence="8">The sequence shown here is derived from an EMBL/GenBank/DDBJ whole genome shotgun (WGS) entry which is preliminary data.</text>
</comment>
<keyword evidence="3" id="KW-0479">Metal-binding</keyword>
<keyword evidence="7" id="KW-1133">Transmembrane helix</keyword>
<organism evidence="8 9">
    <name type="scientific">Penicillium cataractarum</name>
    <dbReference type="NCBI Taxonomy" id="2100454"/>
    <lineage>
        <taxon>Eukaryota</taxon>
        <taxon>Fungi</taxon>
        <taxon>Dikarya</taxon>
        <taxon>Ascomycota</taxon>
        <taxon>Pezizomycotina</taxon>
        <taxon>Eurotiomycetes</taxon>
        <taxon>Eurotiomycetidae</taxon>
        <taxon>Eurotiales</taxon>
        <taxon>Aspergillaceae</taxon>
        <taxon>Penicillium</taxon>
    </lineage>
</organism>
<comment type="similarity">
    <text evidence="2">Belongs to the cytochrome P450 family.</text>
</comment>
<dbReference type="CDD" id="cd11061">
    <property type="entry name" value="CYP67-like"/>
    <property type="match status" value="1"/>
</dbReference>
<dbReference type="GO" id="GO:0020037">
    <property type="term" value="F:heme binding"/>
    <property type="evidence" value="ECO:0007669"/>
    <property type="project" value="InterPro"/>
</dbReference>
<dbReference type="OrthoDB" id="6692864at2759"/>
<dbReference type="InterPro" id="IPR001128">
    <property type="entry name" value="Cyt_P450"/>
</dbReference>
<comment type="cofactor">
    <cofactor evidence="1">
        <name>heme</name>
        <dbReference type="ChEBI" id="CHEBI:30413"/>
    </cofactor>
</comment>
<keyword evidence="5" id="KW-0408">Iron</keyword>
<dbReference type="GO" id="GO:0043386">
    <property type="term" value="P:mycotoxin biosynthetic process"/>
    <property type="evidence" value="ECO:0007669"/>
    <property type="project" value="UniProtKB-ARBA"/>
</dbReference>
<dbReference type="PRINTS" id="PR00385">
    <property type="entry name" value="P450"/>
</dbReference>
<keyword evidence="7" id="KW-0472">Membrane</keyword>
<evidence type="ECO:0000256" key="2">
    <source>
        <dbReference type="ARBA" id="ARBA00010617"/>
    </source>
</evidence>
<gene>
    <name evidence="8" type="ORF">N7496_005859</name>
</gene>
<evidence type="ECO:0000256" key="7">
    <source>
        <dbReference type="SAM" id="Phobius"/>
    </source>
</evidence>
<dbReference type="AlphaFoldDB" id="A0A9W9S141"/>
<evidence type="ECO:0000313" key="9">
    <source>
        <dbReference type="Proteomes" id="UP001147782"/>
    </source>
</evidence>
<evidence type="ECO:0000256" key="5">
    <source>
        <dbReference type="ARBA" id="ARBA00023004"/>
    </source>
</evidence>
<dbReference type="GeneID" id="81437967"/>
<protein>
    <submittedName>
        <fullName evidence="8">Cytochrome P450</fullName>
    </submittedName>
</protein>
<feature type="transmembrane region" description="Helical" evidence="7">
    <location>
        <begin position="37"/>
        <end position="54"/>
    </location>
</feature>
<proteinExistence type="inferred from homology"/>
<dbReference type="InterPro" id="IPR036396">
    <property type="entry name" value="Cyt_P450_sf"/>
</dbReference>
<reference evidence="8" key="2">
    <citation type="journal article" date="2023" name="IMA Fungus">
        <title>Comparative genomic study of the Penicillium genus elucidates a diverse pangenome and 15 lateral gene transfer events.</title>
        <authorList>
            <person name="Petersen C."/>
            <person name="Sorensen T."/>
            <person name="Nielsen M.R."/>
            <person name="Sondergaard T.E."/>
            <person name="Sorensen J.L."/>
            <person name="Fitzpatrick D.A."/>
            <person name="Frisvad J.C."/>
            <person name="Nielsen K.L."/>
        </authorList>
    </citation>
    <scope>NUCLEOTIDE SEQUENCE</scope>
    <source>
        <strain evidence="8">IBT 29864</strain>
    </source>
</reference>
<evidence type="ECO:0000313" key="8">
    <source>
        <dbReference type="EMBL" id="KAJ5369767.1"/>
    </source>
</evidence>
<keyword evidence="7" id="KW-0812">Transmembrane</keyword>
<dbReference type="PANTHER" id="PTHR24305:SF187">
    <property type="entry name" value="P450, PUTATIVE (EUROFUNG)-RELATED"/>
    <property type="match status" value="1"/>
</dbReference>
<sequence>MSTTNPSMMLVLATLSGVSTHLALFRRGEWDVQAPKIVLSYLALLIGAVVLDRAAKANYYDFGAPYPWLVKGVGCHILGIYASMLIYRAYFHRLSRFPGPFFARLSNFYVTALSARKLHLYEETAELHKIYGDYVRLGPTELSITDPNAVKAIYGSQAKTSKGPWYTVLEPRVSLQMERDKKEHARRRKVWDQGFSSRGQLIDVIERELGNSMDISRWFNYYSFDVMGDLSFGKSFNMLVDGKDAYILKQLHTDMKSIGLFSHLTWLFPFVKRIPVNPPDRPDVFSSLLEAYEQGPKTKQDTEDLHGDAYLIIVAGSDTTAATLTNIFFHLASDQVLYKRLQAELDALTDLSQDRLREIKLLDAVINETLRLHPAVPSGTQRLTPPEGMTIGERYIPGDVMLCIPSHTLFRGKHHLLPFDIPPAVKQDVSSAELTMTDERVFSRPDEFLCERWTTKPELVKDQSAFIPFNSGPYSCVGKQLALMELRPEGICLFGGKKDTFTLVTAPLELVFSKREGKRG</sequence>
<evidence type="ECO:0000256" key="1">
    <source>
        <dbReference type="ARBA" id="ARBA00001971"/>
    </source>
</evidence>
<dbReference type="Gene3D" id="1.10.630.10">
    <property type="entry name" value="Cytochrome P450"/>
    <property type="match status" value="1"/>
</dbReference>
<dbReference type="SUPFAM" id="SSF48264">
    <property type="entry name" value="Cytochrome P450"/>
    <property type="match status" value="1"/>
</dbReference>
<evidence type="ECO:0000256" key="3">
    <source>
        <dbReference type="ARBA" id="ARBA00022723"/>
    </source>
</evidence>
<evidence type="ECO:0000256" key="4">
    <source>
        <dbReference type="ARBA" id="ARBA00023002"/>
    </source>
</evidence>
<dbReference type="Pfam" id="PF00067">
    <property type="entry name" value="p450"/>
    <property type="match status" value="3"/>
</dbReference>
<dbReference type="GO" id="GO:0004497">
    <property type="term" value="F:monooxygenase activity"/>
    <property type="evidence" value="ECO:0007669"/>
    <property type="project" value="UniProtKB-KW"/>
</dbReference>
<reference evidence="8" key="1">
    <citation type="submission" date="2022-11" db="EMBL/GenBank/DDBJ databases">
        <authorList>
            <person name="Petersen C."/>
        </authorList>
    </citation>
    <scope>NUCLEOTIDE SEQUENCE</scope>
    <source>
        <strain evidence="8">IBT 29864</strain>
    </source>
</reference>
<dbReference type="PANTHER" id="PTHR24305">
    <property type="entry name" value="CYTOCHROME P450"/>
    <property type="match status" value="1"/>
</dbReference>
<dbReference type="PRINTS" id="PR00359">
    <property type="entry name" value="BP450"/>
</dbReference>
<keyword evidence="4" id="KW-0560">Oxidoreductase</keyword>
<dbReference type="Proteomes" id="UP001147782">
    <property type="component" value="Unassembled WGS sequence"/>
</dbReference>
<dbReference type="RefSeq" id="XP_056554201.1">
    <property type="nucleotide sequence ID" value="XM_056698788.1"/>
</dbReference>
<feature type="transmembrane region" description="Helical" evidence="7">
    <location>
        <begin position="66"/>
        <end position="87"/>
    </location>
</feature>
<dbReference type="EMBL" id="JAPZBS010000005">
    <property type="protein sequence ID" value="KAJ5369767.1"/>
    <property type="molecule type" value="Genomic_DNA"/>
</dbReference>
<keyword evidence="6" id="KW-0503">Monooxygenase</keyword>
<keyword evidence="9" id="KW-1185">Reference proteome</keyword>